<dbReference type="EMBL" id="MHHY01000009">
    <property type="protein sequence ID" value="OGY40288.1"/>
    <property type="molecule type" value="Genomic_DNA"/>
</dbReference>
<dbReference type="STRING" id="1797529.A2570_03360"/>
<dbReference type="InterPro" id="IPR036397">
    <property type="entry name" value="RNaseH_sf"/>
</dbReference>
<dbReference type="InterPro" id="IPR012337">
    <property type="entry name" value="RNaseH-like_sf"/>
</dbReference>
<proteinExistence type="predicted"/>
<gene>
    <name evidence="2" type="ORF">A2570_03360</name>
</gene>
<dbReference type="Pfam" id="PF10108">
    <property type="entry name" value="DNA_pol_B_exo2"/>
    <property type="match status" value="1"/>
</dbReference>
<sequence length="235" mass="27436">MNINKLVFDIETIGQKFENLDEISKELLENRFRKKFGGDEEEINIQKERLTFFPPLSEIVAIGMLNPDTQSGMVIYQTRNEETKTEEGKIEYFPFRSEKDLLQKFWELAMAYEEFITFNGRGFDVPMLLIRSAVNEIRPSKNLMVNRYLSSQPFSLKHIDLADEFGFYGAKNDYLGLHFWAKAFNISSPKSGEMTGEDVGKNFEDGKYLGIARYCMGDVFATAELYKKWHKYLRF</sequence>
<comment type="caution">
    <text evidence="2">The sequence shown here is derived from an EMBL/GenBank/DDBJ whole genome shotgun (WGS) entry which is preliminary data.</text>
</comment>
<evidence type="ECO:0000313" key="3">
    <source>
        <dbReference type="Proteomes" id="UP000178570"/>
    </source>
</evidence>
<name>A0A1G1XJV4_9BACT</name>
<evidence type="ECO:0000313" key="2">
    <source>
        <dbReference type="EMBL" id="OGY40288.1"/>
    </source>
</evidence>
<accession>A0A1G1XJV4</accession>
<dbReference type="Gene3D" id="3.30.420.10">
    <property type="entry name" value="Ribonuclease H-like superfamily/Ribonuclease H"/>
    <property type="match status" value="1"/>
</dbReference>
<reference evidence="2 3" key="1">
    <citation type="journal article" date="2016" name="Nat. Commun.">
        <title>Thousands of microbial genomes shed light on interconnected biogeochemical processes in an aquifer system.</title>
        <authorList>
            <person name="Anantharaman K."/>
            <person name="Brown C.T."/>
            <person name="Hug L.A."/>
            <person name="Sharon I."/>
            <person name="Castelle C.J."/>
            <person name="Probst A.J."/>
            <person name="Thomas B.C."/>
            <person name="Singh A."/>
            <person name="Wilkins M.J."/>
            <person name="Karaoz U."/>
            <person name="Brodie E.L."/>
            <person name="Williams K.H."/>
            <person name="Hubbard S.S."/>
            <person name="Banfield J.F."/>
        </authorList>
    </citation>
    <scope>NUCLEOTIDE SEQUENCE [LARGE SCALE GENOMIC DNA]</scope>
</reference>
<feature type="domain" description="Predicted 3'-5' exonuclease PolB-like" evidence="1">
    <location>
        <begin position="56"/>
        <end position="229"/>
    </location>
</feature>
<evidence type="ECO:0000259" key="1">
    <source>
        <dbReference type="Pfam" id="PF10108"/>
    </source>
</evidence>
<dbReference type="Proteomes" id="UP000178570">
    <property type="component" value="Unassembled WGS sequence"/>
</dbReference>
<dbReference type="GO" id="GO:0003676">
    <property type="term" value="F:nucleic acid binding"/>
    <property type="evidence" value="ECO:0007669"/>
    <property type="project" value="InterPro"/>
</dbReference>
<dbReference type="SUPFAM" id="SSF53098">
    <property type="entry name" value="Ribonuclease H-like"/>
    <property type="match status" value="1"/>
</dbReference>
<protein>
    <recommendedName>
        <fullName evidence="1">Predicted 3'-5' exonuclease PolB-like domain-containing protein</fullName>
    </recommendedName>
</protein>
<dbReference type="InterPro" id="IPR019288">
    <property type="entry name" value="3'-5'_exonuclease_PolB-like"/>
</dbReference>
<organism evidence="2 3">
    <name type="scientific">Candidatus Brennerbacteria bacterium RIFOXYD1_FULL_41_16</name>
    <dbReference type="NCBI Taxonomy" id="1797529"/>
    <lineage>
        <taxon>Bacteria</taxon>
        <taxon>Candidatus Brenneribacteriota</taxon>
    </lineage>
</organism>
<dbReference type="AlphaFoldDB" id="A0A1G1XJV4"/>